<gene>
    <name evidence="1" type="ORF">EZS28_001941</name>
</gene>
<evidence type="ECO:0008006" key="3">
    <source>
        <dbReference type="Google" id="ProtNLM"/>
    </source>
</evidence>
<evidence type="ECO:0000313" key="2">
    <source>
        <dbReference type="Proteomes" id="UP000324800"/>
    </source>
</evidence>
<accession>A0A5J4X684</accession>
<dbReference type="Proteomes" id="UP000324800">
    <property type="component" value="Unassembled WGS sequence"/>
</dbReference>
<comment type="caution">
    <text evidence="1">The sequence shown here is derived from an EMBL/GenBank/DDBJ whole genome shotgun (WGS) entry which is preliminary data.</text>
</comment>
<evidence type="ECO:0000313" key="1">
    <source>
        <dbReference type="EMBL" id="KAA6402533.1"/>
    </source>
</evidence>
<sequence>MDCADDYNVVGSLLGLGEYIFLEIISGMTLPQDVRQFLVVCKKFNKLKDHPRFAKIIQSIIQIPPGFIIKEAWQGISDRMKFIHSNQLDCCAIAIDPIIKEGIVRIEIVFENTRDWLRIIGIVDTSFSFAAGDGPLINDRNGEKTVRYWGDGNFCHVFQNAEINGRYKDGQRISAIVDMTSNPRKVVFYVDDIEQPNYVIGIPSEIRFWAYTLIESSSFTVTKFERLVQFTSQRIAGSKALQWGKQWE</sequence>
<dbReference type="AlphaFoldDB" id="A0A5J4X684"/>
<proteinExistence type="predicted"/>
<name>A0A5J4X684_9EUKA</name>
<dbReference type="EMBL" id="SNRW01000220">
    <property type="protein sequence ID" value="KAA6402533.1"/>
    <property type="molecule type" value="Genomic_DNA"/>
</dbReference>
<reference evidence="1 2" key="1">
    <citation type="submission" date="2019-03" db="EMBL/GenBank/DDBJ databases">
        <title>Single cell metagenomics reveals metabolic interactions within the superorganism composed of flagellate Streblomastix strix and complex community of Bacteroidetes bacteria on its surface.</title>
        <authorList>
            <person name="Treitli S.C."/>
            <person name="Kolisko M."/>
            <person name="Husnik F."/>
            <person name="Keeling P."/>
            <person name="Hampl V."/>
        </authorList>
    </citation>
    <scope>NUCLEOTIDE SEQUENCE [LARGE SCALE GENOMIC DNA]</scope>
    <source>
        <strain evidence="1">ST1C</strain>
    </source>
</reference>
<organism evidence="1 2">
    <name type="scientific">Streblomastix strix</name>
    <dbReference type="NCBI Taxonomy" id="222440"/>
    <lineage>
        <taxon>Eukaryota</taxon>
        <taxon>Metamonada</taxon>
        <taxon>Preaxostyla</taxon>
        <taxon>Oxymonadida</taxon>
        <taxon>Streblomastigidae</taxon>
        <taxon>Streblomastix</taxon>
    </lineage>
</organism>
<protein>
    <recommendedName>
        <fullName evidence="3">B30.2/SPRY domain-containing protein</fullName>
    </recommendedName>
</protein>